<evidence type="ECO:0000256" key="1">
    <source>
        <dbReference type="SAM" id="SignalP"/>
    </source>
</evidence>
<dbReference type="Proteomes" id="UP000799771">
    <property type="component" value="Unassembled WGS sequence"/>
</dbReference>
<sequence>MKLNLIIATLAATAFAAPRASDMVAAEANIEARADNCFFASQCATFWSGNAAARLHELRSRLLPIPGSRARRVVTKHSEDLIKGICSSRRTGPSEIWNERKCLSYHRDGGSGTQDDMRDAMLAHSCGRALGLA</sequence>
<proteinExistence type="predicted"/>
<evidence type="ECO:0000313" key="2">
    <source>
        <dbReference type="EMBL" id="KAF2124609.1"/>
    </source>
</evidence>
<feature type="chain" id="PRO_5025513817" evidence="1">
    <location>
        <begin position="17"/>
        <end position="133"/>
    </location>
</feature>
<dbReference type="EMBL" id="ML977519">
    <property type="protein sequence ID" value="KAF2124609.1"/>
    <property type="molecule type" value="Genomic_DNA"/>
</dbReference>
<protein>
    <submittedName>
        <fullName evidence="2">Uncharacterized protein</fullName>
    </submittedName>
</protein>
<dbReference type="AlphaFoldDB" id="A0A6A5ZYJ3"/>
<dbReference type="RefSeq" id="XP_033519002.1">
    <property type="nucleotide sequence ID" value="XM_033670957.1"/>
</dbReference>
<dbReference type="GeneID" id="54411389"/>
<reference evidence="2" key="1">
    <citation type="journal article" date="2020" name="Stud. Mycol.">
        <title>101 Dothideomycetes genomes: a test case for predicting lifestyles and emergence of pathogens.</title>
        <authorList>
            <person name="Haridas S."/>
            <person name="Albert R."/>
            <person name="Binder M."/>
            <person name="Bloem J."/>
            <person name="Labutti K."/>
            <person name="Salamov A."/>
            <person name="Andreopoulos B."/>
            <person name="Baker S."/>
            <person name="Barry K."/>
            <person name="Bills G."/>
            <person name="Bluhm B."/>
            <person name="Cannon C."/>
            <person name="Castanera R."/>
            <person name="Culley D."/>
            <person name="Daum C."/>
            <person name="Ezra D."/>
            <person name="Gonzalez J."/>
            <person name="Henrissat B."/>
            <person name="Kuo A."/>
            <person name="Liang C."/>
            <person name="Lipzen A."/>
            <person name="Lutzoni F."/>
            <person name="Magnuson J."/>
            <person name="Mondo S."/>
            <person name="Nolan M."/>
            <person name="Ohm R."/>
            <person name="Pangilinan J."/>
            <person name="Park H.-J."/>
            <person name="Ramirez L."/>
            <person name="Alfaro M."/>
            <person name="Sun H."/>
            <person name="Tritt A."/>
            <person name="Yoshinaga Y."/>
            <person name="Zwiers L.-H."/>
            <person name="Turgeon B."/>
            <person name="Goodwin S."/>
            <person name="Spatafora J."/>
            <person name="Crous P."/>
            <person name="Grigoriev I."/>
        </authorList>
    </citation>
    <scope>NUCLEOTIDE SEQUENCE</scope>
    <source>
        <strain evidence="2">CBS 119687</strain>
    </source>
</reference>
<accession>A0A6A5ZYJ3</accession>
<name>A0A6A5ZYJ3_9PLEO</name>
<evidence type="ECO:0000313" key="3">
    <source>
        <dbReference type="Proteomes" id="UP000799771"/>
    </source>
</evidence>
<keyword evidence="3" id="KW-1185">Reference proteome</keyword>
<gene>
    <name evidence="2" type="ORF">P153DRAFT_390647</name>
</gene>
<feature type="signal peptide" evidence="1">
    <location>
        <begin position="1"/>
        <end position="16"/>
    </location>
</feature>
<keyword evidence="1" id="KW-0732">Signal</keyword>
<organism evidence="2 3">
    <name type="scientific">Dothidotthia symphoricarpi CBS 119687</name>
    <dbReference type="NCBI Taxonomy" id="1392245"/>
    <lineage>
        <taxon>Eukaryota</taxon>
        <taxon>Fungi</taxon>
        <taxon>Dikarya</taxon>
        <taxon>Ascomycota</taxon>
        <taxon>Pezizomycotina</taxon>
        <taxon>Dothideomycetes</taxon>
        <taxon>Pleosporomycetidae</taxon>
        <taxon>Pleosporales</taxon>
        <taxon>Dothidotthiaceae</taxon>
        <taxon>Dothidotthia</taxon>
    </lineage>
</organism>